<organism evidence="2 3">
    <name type="scientific">Rhamnusium bicolor</name>
    <dbReference type="NCBI Taxonomy" id="1586634"/>
    <lineage>
        <taxon>Eukaryota</taxon>
        <taxon>Metazoa</taxon>
        <taxon>Ecdysozoa</taxon>
        <taxon>Arthropoda</taxon>
        <taxon>Hexapoda</taxon>
        <taxon>Insecta</taxon>
        <taxon>Pterygota</taxon>
        <taxon>Neoptera</taxon>
        <taxon>Endopterygota</taxon>
        <taxon>Coleoptera</taxon>
        <taxon>Polyphaga</taxon>
        <taxon>Cucujiformia</taxon>
        <taxon>Chrysomeloidea</taxon>
        <taxon>Cerambycidae</taxon>
        <taxon>Lepturinae</taxon>
        <taxon>Rhagiini</taxon>
        <taxon>Rhamnusium</taxon>
    </lineage>
</organism>
<dbReference type="EMBL" id="JANEYF010003247">
    <property type="protein sequence ID" value="KAJ8937972.1"/>
    <property type="molecule type" value="Genomic_DNA"/>
</dbReference>
<dbReference type="PANTHER" id="PTHR46599">
    <property type="entry name" value="PIGGYBAC TRANSPOSABLE ELEMENT-DERIVED PROTEIN 4"/>
    <property type="match status" value="1"/>
</dbReference>
<dbReference type="AlphaFoldDB" id="A0AAV8XIQ9"/>
<evidence type="ECO:0000313" key="2">
    <source>
        <dbReference type="EMBL" id="KAJ8937972.1"/>
    </source>
</evidence>
<feature type="domain" description="PiggyBac transposable element-derived protein" evidence="1">
    <location>
        <begin position="1"/>
        <end position="151"/>
    </location>
</feature>
<dbReference type="InterPro" id="IPR029526">
    <property type="entry name" value="PGBD"/>
</dbReference>
<sequence>MSLKRFQFFLRHIRFDDKTTRSERQRFDKLAAIREIFESFNSNLSKHYNLSVYTTIDEKLEAFRGRCSFRVYVPKKPNHYGIKIYALVDAKLFYTAKMEVYVGQQPPGPFEINTSNIALVPRLCEPIWGTGRNVTTDNFFTSTDVAELLLRELCLEP</sequence>
<evidence type="ECO:0000313" key="3">
    <source>
        <dbReference type="Proteomes" id="UP001162156"/>
    </source>
</evidence>
<gene>
    <name evidence="2" type="ORF">NQ314_011642</name>
</gene>
<accession>A0AAV8XIQ9</accession>
<dbReference type="Pfam" id="PF13843">
    <property type="entry name" value="DDE_Tnp_1_7"/>
    <property type="match status" value="1"/>
</dbReference>
<evidence type="ECO:0000259" key="1">
    <source>
        <dbReference type="Pfam" id="PF13843"/>
    </source>
</evidence>
<proteinExistence type="predicted"/>
<keyword evidence="3" id="KW-1185">Reference proteome</keyword>
<dbReference type="PANTHER" id="PTHR46599:SF6">
    <property type="entry name" value="DUAL SPECIFICITY PHOSPHATASE 26"/>
    <property type="match status" value="1"/>
</dbReference>
<reference evidence="2" key="1">
    <citation type="journal article" date="2023" name="Insect Mol. Biol.">
        <title>Genome sequencing provides insights into the evolution of gene families encoding plant cell wall-degrading enzymes in longhorned beetles.</title>
        <authorList>
            <person name="Shin N.R."/>
            <person name="Okamura Y."/>
            <person name="Kirsch R."/>
            <person name="Pauchet Y."/>
        </authorList>
    </citation>
    <scope>NUCLEOTIDE SEQUENCE</scope>
    <source>
        <strain evidence="2">RBIC_L_NR</strain>
    </source>
</reference>
<comment type="caution">
    <text evidence="2">The sequence shown here is derived from an EMBL/GenBank/DDBJ whole genome shotgun (WGS) entry which is preliminary data.</text>
</comment>
<protein>
    <recommendedName>
        <fullName evidence="1">PiggyBac transposable element-derived protein domain-containing protein</fullName>
    </recommendedName>
</protein>
<dbReference type="Proteomes" id="UP001162156">
    <property type="component" value="Unassembled WGS sequence"/>
</dbReference>
<name>A0AAV8XIQ9_9CUCU</name>